<comment type="caution">
    <text evidence="2">The sequence shown here is derived from an EMBL/GenBank/DDBJ whole genome shotgun (WGS) entry which is preliminary data.</text>
</comment>
<organism evidence="2 4">
    <name type="scientific">Bacillus canaveralius</name>
    <dbReference type="NCBI Taxonomy" id="1403243"/>
    <lineage>
        <taxon>Bacteria</taxon>
        <taxon>Bacillati</taxon>
        <taxon>Bacillota</taxon>
        <taxon>Bacilli</taxon>
        <taxon>Bacillales</taxon>
        <taxon>Bacillaceae</taxon>
        <taxon>Bacillus</taxon>
    </lineage>
</organism>
<feature type="chain" id="PRO_5039720468" description="DUF3888 domain-containing protein" evidence="1">
    <location>
        <begin position="23"/>
        <end position="126"/>
    </location>
</feature>
<accession>A0A2N5GFG8</accession>
<protein>
    <recommendedName>
        <fullName evidence="6">DUF3888 domain-containing protein</fullName>
    </recommendedName>
</protein>
<evidence type="ECO:0000313" key="2">
    <source>
        <dbReference type="EMBL" id="PLR79514.1"/>
    </source>
</evidence>
<dbReference type="OrthoDB" id="2890051at2"/>
<dbReference type="Proteomes" id="UP000235114">
    <property type="component" value="Unassembled WGS sequence"/>
</dbReference>
<dbReference type="EMBL" id="PGVD01000045">
    <property type="protein sequence ID" value="PLR94915.1"/>
    <property type="molecule type" value="Genomic_DNA"/>
</dbReference>
<dbReference type="AlphaFoldDB" id="A0A2N5GFG8"/>
<reference evidence="2 4" key="1">
    <citation type="submission" date="2017-11" db="EMBL/GenBank/DDBJ databases">
        <title>Comparitive Functional Genomics of Dry Heat Resistant strains isolated from the Viking Spacecraft.</title>
        <authorList>
            <person name="Seuylemezian A."/>
            <person name="Cooper K."/>
            <person name="Vaishampayan P."/>
        </authorList>
    </citation>
    <scope>NUCLEOTIDE SEQUENCE [LARGE SCALE GENOMIC DNA]</scope>
    <source>
        <strain evidence="2 4">M4.6</strain>
    </source>
</reference>
<feature type="signal peptide" evidence="1">
    <location>
        <begin position="1"/>
        <end position="22"/>
    </location>
</feature>
<proteinExistence type="predicted"/>
<gene>
    <name evidence="2" type="ORF">CU635_22750</name>
    <name evidence="3" type="ORF">CVD25_15760</name>
</gene>
<dbReference type="EMBL" id="PGVA01000095">
    <property type="protein sequence ID" value="PLR79514.1"/>
    <property type="molecule type" value="Genomic_DNA"/>
</dbReference>
<dbReference type="RefSeq" id="WP_101579628.1">
    <property type="nucleotide sequence ID" value="NZ_PGVA01000095.1"/>
</dbReference>
<keyword evidence="1" id="KW-0732">Signal</keyword>
<sequence length="126" mass="14252">MRKLIYVFLIAALINIIAVSTADGEGANSQLMEEVLVKQFHEQISKSIIETYQNRFPQYENATIISINKEALPESSEEMKPGILYEIVLQVQVLLNTGKREKLTIILNNDSSDGQFNVRTVKKGHM</sequence>
<evidence type="ECO:0008006" key="6">
    <source>
        <dbReference type="Google" id="ProtNLM"/>
    </source>
</evidence>
<evidence type="ECO:0000313" key="5">
    <source>
        <dbReference type="Proteomes" id="UP000235114"/>
    </source>
</evidence>
<evidence type="ECO:0000313" key="3">
    <source>
        <dbReference type="EMBL" id="PLR94915.1"/>
    </source>
</evidence>
<dbReference type="Proteomes" id="UP000234951">
    <property type="component" value="Unassembled WGS sequence"/>
</dbReference>
<keyword evidence="5" id="KW-1185">Reference proteome</keyword>
<evidence type="ECO:0000256" key="1">
    <source>
        <dbReference type="SAM" id="SignalP"/>
    </source>
</evidence>
<evidence type="ECO:0000313" key="4">
    <source>
        <dbReference type="Proteomes" id="UP000234951"/>
    </source>
</evidence>
<name>A0A2N5GFG8_9BACI</name>
<reference evidence="3 5" key="2">
    <citation type="submission" date="2017-12" db="EMBL/GenBank/DDBJ databases">
        <title>Comparative Functional Genomics of Dry Heat Resistant strains isolated from the Viking Spacecraft.</title>
        <authorList>
            <person name="Seuylemezian A."/>
            <person name="Cooper K."/>
            <person name="Vaishampayan P."/>
        </authorList>
    </citation>
    <scope>NUCLEOTIDE SEQUENCE [LARGE SCALE GENOMIC DNA]</scope>
    <source>
        <strain evidence="3 5">ATCC 29669</strain>
    </source>
</reference>